<sequence length="139" mass="16073">MPYSRTLAPVLLWLLFMLTSADNQTCPPWLQPHGQEEVVSKYLEQFSQILIRFDCPQPYSVKFQCHQCKLQEPSDEMVISEKGAVTAPMHVATSRYCTSGTSHIARSHRSVHCYIANNPALTNFKIYCYNNNFKYIFIF</sequence>
<proteinExistence type="predicted"/>
<evidence type="ECO:0008006" key="4">
    <source>
        <dbReference type="Google" id="ProtNLM"/>
    </source>
</evidence>
<keyword evidence="3" id="KW-1185">Reference proteome</keyword>
<dbReference type="EMBL" id="OV725080">
    <property type="protein sequence ID" value="CAH1400309.1"/>
    <property type="molecule type" value="Genomic_DNA"/>
</dbReference>
<evidence type="ECO:0000313" key="3">
    <source>
        <dbReference type="Proteomes" id="UP001152798"/>
    </source>
</evidence>
<accession>A0A9P0HEF4</accession>
<name>A0A9P0HEF4_NEZVI</name>
<feature type="chain" id="PRO_5040141276" description="Neuropeptide" evidence="1">
    <location>
        <begin position="22"/>
        <end position="139"/>
    </location>
</feature>
<feature type="signal peptide" evidence="1">
    <location>
        <begin position="1"/>
        <end position="21"/>
    </location>
</feature>
<keyword evidence="1" id="KW-0732">Signal</keyword>
<dbReference type="Proteomes" id="UP001152798">
    <property type="component" value="Chromosome 4"/>
</dbReference>
<reference evidence="2" key="1">
    <citation type="submission" date="2022-01" db="EMBL/GenBank/DDBJ databases">
        <authorList>
            <person name="King R."/>
        </authorList>
    </citation>
    <scope>NUCLEOTIDE SEQUENCE</scope>
</reference>
<dbReference type="OrthoDB" id="10047996at2759"/>
<dbReference type="AlphaFoldDB" id="A0A9P0HEF4"/>
<evidence type="ECO:0000313" key="2">
    <source>
        <dbReference type="EMBL" id="CAH1400309.1"/>
    </source>
</evidence>
<gene>
    <name evidence="2" type="ORF">NEZAVI_LOCUS9579</name>
</gene>
<protein>
    <recommendedName>
        <fullName evidence="4">Neuropeptide</fullName>
    </recommendedName>
</protein>
<evidence type="ECO:0000256" key="1">
    <source>
        <dbReference type="SAM" id="SignalP"/>
    </source>
</evidence>
<organism evidence="2 3">
    <name type="scientific">Nezara viridula</name>
    <name type="common">Southern green stink bug</name>
    <name type="synonym">Cimex viridulus</name>
    <dbReference type="NCBI Taxonomy" id="85310"/>
    <lineage>
        <taxon>Eukaryota</taxon>
        <taxon>Metazoa</taxon>
        <taxon>Ecdysozoa</taxon>
        <taxon>Arthropoda</taxon>
        <taxon>Hexapoda</taxon>
        <taxon>Insecta</taxon>
        <taxon>Pterygota</taxon>
        <taxon>Neoptera</taxon>
        <taxon>Paraneoptera</taxon>
        <taxon>Hemiptera</taxon>
        <taxon>Heteroptera</taxon>
        <taxon>Panheteroptera</taxon>
        <taxon>Pentatomomorpha</taxon>
        <taxon>Pentatomoidea</taxon>
        <taxon>Pentatomidae</taxon>
        <taxon>Pentatominae</taxon>
        <taxon>Nezara</taxon>
    </lineage>
</organism>